<evidence type="ECO:0000256" key="3">
    <source>
        <dbReference type="SAM" id="Coils"/>
    </source>
</evidence>
<dbReference type="OMA" id="AKHTEDI"/>
<accession>A0A200QYK7</accession>
<feature type="coiled-coil region" evidence="3">
    <location>
        <begin position="1048"/>
        <end position="1075"/>
    </location>
</feature>
<dbReference type="GO" id="GO:0051015">
    <property type="term" value="F:actin filament binding"/>
    <property type="evidence" value="ECO:0007669"/>
    <property type="project" value="TreeGrafter"/>
</dbReference>
<gene>
    <name evidence="6" type="ORF">BVC80_9035g60</name>
</gene>
<comment type="similarity">
    <text evidence="2">Belongs to the NET family.</text>
</comment>
<keyword evidence="1 3" id="KW-0175">Coiled coil</keyword>
<feature type="coiled-coil region" evidence="3">
    <location>
        <begin position="882"/>
        <end position="916"/>
    </location>
</feature>
<feature type="domain" description="NAB" evidence="5">
    <location>
        <begin position="13"/>
        <end position="93"/>
    </location>
</feature>
<feature type="coiled-coil region" evidence="3">
    <location>
        <begin position="1220"/>
        <end position="1296"/>
    </location>
</feature>
<dbReference type="Proteomes" id="UP000195402">
    <property type="component" value="Unassembled WGS sequence"/>
</dbReference>
<feature type="coiled-coil region" evidence="3">
    <location>
        <begin position="567"/>
        <end position="793"/>
    </location>
</feature>
<dbReference type="Pfam" id="PF07765">
    <property type="entry name" value="KIP1"/>
    <property type="match status" value="1"/>
</dbReference>
<name>A0A200QYK7_MACCD</name>
<dbReference type="EMBL" id="MVGT01000754">
    <property type="protein sequence ID" value="OVA15532.1"/>
    <property type="molecule type" value="Genomic_DNA"/>
</dbReference>
<feature type="region of interest" description="Disordered" evidence="4">
    <location>
        <begin position="1411"/>
        <end position="1430"/>
    </location>
</feature>
<sequence length="1767" mass="203768">MATLKHAESRRMYSWWWDSHISPKNSKWLQENLTDMDAKVKLMIKLIEADADSFARRAEMYYKKRPELMKLVEESYRAYRALAERYDHATGALRQAHRTMAEAFPNQVPFVLTDEPPSGSSASEADPHTPEMPHSIRAFFEPDEMHREGLGLSPSQLHAGKRNGAYSDKPDSTVNKKGLKQLHDMFGSAEGAAEHGKFAEGRVRKDQNFHEEDNGPKDLKEHEVADKERSSRDGVSEQNIKAQAISEFERVGKSDDEVLTLKQTIAKLEAEKEASLLQYQRTLEKLSNLESKVFQAQDSSRELNERAIKAENEVETLKNALSKVEAEKEAGVANYLQCLERISDLETKISSAQEDAGWLNERASKAETEVQTLKQALTRLEAENEAALLQYKQCLERISALETKLSHAEEDARKHIERGDRAEAEVQSLKHIIAKLNEAKEAATLQYQHCLETISNLETKISRAQEEATRLNNEIVMGVEKFNSVEEQHQLLERAYESLQTEADTLMQKMGMLITHELVQKDEELANLRVRMQEEHLRFMQAEDALISLQNLHSQSQEEQRSLELELENGYEMLKDMELQNKCLEDEILQLKVEKKNLNEQNLTFTMSIQNLQDEVFGLREAEEKLKVEVELRLDQRNALQQEIYCLKEEIKDLNGRHQGVIEQVESVGLKPDCLGSSVKNLQDENSKLKEIYQKEKEENVSLLEKLEHMEKLLEKIALLENSLADVNVELEELRKKLKPLEETCQSLEQEKSTLLTEKAILVSQLQIITENLERLTEKNTLLENSLSDVNDELEGSRATSKSLEESFQSLTNEKSGLLTERDTLATKLESIRKRLEDLEKCYTELGEKHTHMEKEKESTIHQVAELRASLDLEKQEHASFVQTNETLLAGLEDKIRVLQEEHRLMKKEFEEEQDRAVKSQLEIFIWQRFIREIEEKNFSLLIECQKHLETSKLSEKLILELERKNLEQQSKVRSSSNQVDKLRMGIHQVLKSLKNDLDYKCPDKIEEDERLVQHIIKKIEDMDSDLLKTQDEKQKLLFEKSVLITLLEQLTSDLQESNLELQNANSKLLQENRSLWKEFSDLKEQNSILEKETGVILEEAMVLSNLCLILKSFGAEKAAELKGLSEGLDSLHGINGGLEKEIRIMREGMEIVEAENLNLKASVEKLENELNTIRSTSDQLNNQIGIVKDLLSEKEMELLYTQHKLNSIESDNMDSNLKIEKYKAREENLGSELQEKRNEVELWEAEAETLYNDHQTSTTNAVVFERKTYELMGVCENLEDGRASQTAEIEQLKESLCILEGENRGMKSEMAKYARDVVPLVESIKSLEDLVFSQITTPSADNQETKDTEKAKRLHDKNSQELSEDRYHRVSDEVLDLQDLQTRVKAVEKALIEMKRLKRQESLDKLEIAMRGKQKSKSKSKSVRHEEVKTGKNIVMEPEEVELGDNHSNLNSPKTELEISNARNGILVKDIPLDQVASSSSYDHGYDPYTMSRRRSARRDEQMMELWDLVEKDRSINLTVNTTRKVPSARRVSDINYHHEQKSEYNSAVLQEEQKSEYNSAVLQEEKEMVVDKLEVSKRTTSADKEKNKRKVLERLASDAQKLTNLHITVQGLKRKVEQTPKIRRAENFEYDLVEGQLQEVEEAIMQLLDVNGKLRKNLEEVPISCDGKKAKVELEESGNIQRRRVSEQAQRVYEKIGRLQLEVQRMQFVLIKLDDEHETGGTSLAAGRSRRVLLRDYLYGDRRNSTRRRKRDRFCACVRPSTKEN</sequence>
<dbReference type="InParanoid" id="A0A200QYK7"/>
<evidence type="ECO:0000259" key="5">
    <source>
        <dbReference type="PROSITE" id="PS51774"/>
    </source>
</evidence>
<evidence type="ECO:0000256" key="1">
    <source>
        <dbReference type="ARBA" id="ARBA00023054"/>
    </source>
</evidence>
<feature type="coiled-coil region" evidence="3">
    <location>
        <begin position="1632"/>
        <end position="1659"/>
    </location>
</feature>
<comment type="caution">
    <text evidence="6">The sequence shown here is derived from an EMBL/GenBank/DDBJ whole genome shotgun (WGS) entry which is preliminary data.</text>
</comment>
<feature type="region of interest" description="Disordered" evidence="4">
    <location>
        <begin position="114"/>
        <end position="134"/>
    </location>
</feature>
<feature type="compositionally biased region" description="Basic and acidic residues" evidence="4">
    <location>
        <begin position="199"/>
        <end position="235"/>
    </location>
</feature>
<feature type="coiled-coil region" evidence="3">
    <location>
        <begin position="363"/>
        <end position="509"/>
    </location>
</feature>
<evidence type="ECO:0000256" key="4">
    <source>
        <dbReference type="SAM" id="MobiDB-lite"/>
    </source>
</evidence>
<dbReference type="FunCoup" id="A0A200QYK7">
    <property type="interactions" value="1221"/>
</dbReference>
<evidence type="ECO:0000313" key="6">
    <source>
        <dbReference type="EMBL" id="OVA15532.1"/>
    </source>
</evidence>
<evidence type="ECO:0000313" key="7">
    <source>
        <dbReference type="Proteomes" id="UP000195402"/>
    </source>
</evidence>
<protein>
    <submittedName>
        <fullName evidence="6">KIP1-like</fullName>
    </submittedName>
</protein>
<dbReference type="SUPFAM" id="SSF90257">
    <property type="entry name" value="Myosin rod fragments"/>
    <property type="match status" value="1"/>
</dbReference>
<dbReference type="PANTHER" id="PTHR32258:SF6">
    <property type="entry name" value="PROTEIN NETWORKED 1A"/>
    <property type="match status" value="1"/>
</dbReference>
<feature type="region of interest" description="Disordered" evidence="4">
    <location>
        <begin position="199"/>
        <end position="238"/>
    </location>
</feature>
<feature type="coiled-coil region" evidence="3">
    <location>
        <begin position="1150"/>
        <end position="1184"/>
    </location>
</feature>
<dbReference type="Gene3D" id="1.10.287.1490">
    <property type="match status" value="1"/>
</dbReference>
<feature type="region of interest" description="Disordered" evidence="4">
    <location>
        <begin position="1339"/>
        <end position="1367"/>
    </location>
</feature>
<reference evidence="6 7" key="1">
    <citation type="journal article" date="2017" name="Mol. Plant">
        <title>The Genome of Medicinal Plant Macleaya cordata Provides New Insights into Benzylisoquinoline Alkaloids Metabolism.</title>
        <authorList>
            <person name="Liu X."/>
            <person name="Liu Y."/>
            <person name="Huang P."/>
            <person name="Ma Y."/>
            <person name="Qing Z."/>
            <person name="Tang Q."/>
            <person name="Cao H."/>
            <person name="Cheng P."/>
            <person name="Zheng Y."/>
            <person name="Yuan Z."/>
            <person name="Zhou Y."/>
            <person name="Liu J."/>
            <person name="Tang Z."/>
            <person name="Zhuo Y."/>
            <person name="Zhang Y."/>
            <person name="Yu L."/>
            <person name="Huang J."/>
            <person name="Yang P."/>
            <person name="Peng Q."/>
            <person name="Zhang J."/>
            <person name="Jiang W."/>
            <person name="Zhang Z."/>
            <person name="Lin K."/>
            <person name="Ro D.K."/>
            <person name="Chen X."/>
            <person name="Xiong X."/>
            <person name="Shang Y."/>
            <person name="Huang S."/>
            <person name="Zeng J."/>
        </authorList>
    </citation>
    <scope>NUCLEOTIDE SEQUENCE [LARGE SCALE GENOMIC DNA]</scope>
    <source>
        <strain evidence="7">cv. BLH2017</strain>
        <tissue evidence="6">Root</tissue>
    </source>
</reference>
<dbReference type="OrthoDB" id="10255522at2759"/>
<dbReference type="STRING" id="56857.A0A200QYK7"/>
<dbReference type="InterPro" id="IPR011684">
    <property type="entry name" value="NAB"/>
</dbReference>
<feature type="region of interest" description="Disordered" evidence="4">
    <location>
        <begin position="147"/>
        <end position="175"/>
    </location>
</feature>
<dbReference type="PROSITE" id="PS51774">
    <property type="entry name" value="NAB"/>
    <property type="match status" value="1"/>
</dbReference>
<feature type="coiled-coil region" evidence="3">
    <location>
        <begin position="822"/>
        <end position="849"/>
    </location>
</feature>
<organism evidence="6 7">
    <name type="scientific">Macleaya cordata</name>
    <name type="common">Five-seeded plume-poppy</name>
    <name type="synonym">Bocconia cordata</name>
    <dbReference type="NCBI Taxonomy" id="56857"/>
    <lineage>
        <taxon>Eukaryota</taxon>
        <taxon>Viridiplantae</taxon>
        <taxon>Streptophyta</taxon>
        <taxon>Embryophyta</taxon>
        <taxon>Tracheophyta</taxon>
        <taxon>Spermatophyta</taxon>
        <taxon>Magnoliopsida</taxon>
        <taxon>Ranunculales</taxon>
        <taxon>Papaveraceae</taxon>
        <taxon>Papaveroideae</taxon>
        <taxon>Macleaya</taxon>
    </lineage>
</organism>
<evidence type="ECO:0000256" key="2">
    <source>
        <dbReference type="ARBA" id="ARBA00038006"/>
    </source>
</evidence>
<dbReference type="Gene3D" id="1.20.5.170">
    <property type="match status" value="1"/>
</dbReference>
<feature type="compositionally biased region" description="Basic and acidic residues" evidence="4">
    <location>
        <begin position="1344"/>
        <end position="1367"/>
    </location>
</feature>
<proteinExistence type="inferred from homology"/>
<feature type="compositionally biased region" description="Basic residues" evidence="4">
    <location>
        <begin position="1413"/>
        <end position="1423"/>
    </location>
</feature>
<dbReference type="InterPro" id="IPR051861">
    <property type="entry name" value="NET_actin-binding_domain"/>
</dbReference>
<dbReference type="GO" id="GO:0005886">
    <property type="term" value="C:plasma membrane"/>
    <property type="evidence" value="ECO:0007669"/>
    <property type="project" value="TreeGrafter"/>
</dbReference>
<feature type="coiled-coil region" evidence="3">
    <location>
        <begin position="265"/>
        <end position="327"/>
    </location>
</feature>
<dbReference type="PANTHER" id="PTHR32258">
    <property type="entry name" value="PROTEIN NETWORKED 4A"/>
    <property type="match status" value="1"/>
</dbReference>
<keyword evidence="7" id="KW-1185">Reference proteome</keyword>